<dbReference type="InterPro" id="IPR027417">
    <property type="entry name" value="P-loop_NTPase"/>
</dbReference>
<protein>
    <recommendedName>
        <fullName evidence="1">Dynamin N-terminal domain-containing protein</fullName>
    </recommendedName>
</protein>
<proteinExistence type="predicted"/>
<dbReference type="RefSeq" id="WP_107492790.1">
    <property type="nucleotide sequence ID" value="NZ_PZKC01000004.1"/>
</dbReference>
<dbReference type="Gene3D" id="3.40.50.300">
    <property type="entry name" value="P-loop containing nucleotide triphosphate hydrolases"/>
    <property type="match status" value="1"/>
</dbReference>
<dbReference type="InterPro" id="IPR045063">
    <property type="entry name" value="Dynamin_N"/>
</dbReference>
<organism evidence="2 3">
    <name type="scientific">Pseudothauera lacus</name>
    <dbReference type="NCBI Taxonomy" id="2136175"/>
    <lineage>
        <taxon>Bacteria</taxon>
        <taxon>Pseudomonadati</taxon>
        <taxon>Pseudomonadota</taxon>
        <taxon>Betaproteobacteria</taxon>
        <taxon>Rhodocyclales</taxon>
        <taxon>Zoogloeaceae</taxon>
        <taxon>Pseudothauera</taxon>
    </lineage>
</organism>
<dbReference type="OrthoDB" id="5297084at2"/>
<dbReference type="Pfam" id="PF00350">
    <property type="entry name" value="Dynamin_N"/>
    <property type="match status" value="1"/>
</dbReference>
<accession>A0A2T4IGU7</accession>
<evidence type="ECO:0000259" key="1">
    <source>
        <dbReference type="Pfam" id="PF00350"/>
    </source>
</evidence>
<evidence type="ECO:0000313" key="3">
    <source>
        <dbReference type="Proteomes" id="UP000241193"/>
    </source>
</evidence>
<reference evidence="2 3" key="1">
    <citation type="submission" date="2018-03" db="EMBL/GenBank/DDBJ databases">
        <authorList>
            <person name="Keele B.F."/>
        </authorList>
    </citation>
    <scope>NUCLEOTIDE SEQUENCE [LARGE SCALE GENOMIC DNA]</scope>
    <source>
        <strain evidence="2 3">D20</strain>
    </source>
</reference>
<name>A0A2T4IGU7_9RHOO</name>
<dbReference type="EMBL" id="PZKC01000004">
    <property type="protein sequence ID" value="PTD96981.1"/>
    <property type="molecule type" value="Genomic_DNA"/>
</dbReference>
<dbReference type="Proteomes" id="UP000241193">
    <property type="component" value="Unassembled WGS sequence"/>
</dbReference>
<keyword evidence="3" id="KW-1185">Reference proteome</keyword>
<evidence type="ECO:0000313" key="2">
    <source>
        <dbReference type="EMBL" id="PTD96981.1"/>
    </source>
</evidence>
<sequence>MKSPKRLRSDIQTLTMHLGQVRDALVRRSSEPQAQIGKECQRASEALGEILKTQDLPEDYKVAVVGRFKAGKSSFVNELLGARLAGEDSCRRQLFDLSDDMATKLDIEFYQDARDALLKALVD</sequence>
<gene>
    <name evidence="2" type="ORF">C8261_06165</name>
</gene>
<dbReference type="AlphaFoldDB" id="A0A2T4IGU7"/>
<feature type="domain" description="Dynamin N-terminal" evidence="1">
    <location>
        <begin position="62"/>
        <end position="85"/>
    </location>
</feature>
<reference evidence="2 3" key="2">
    <citation type="submission" date="2018-04" db="EMBL/GenBank/DDBJ databases">
        <title>Thauera lacus sp. nov., isolated from an saline lake in Inner Mongolia, China.</title>
        <authorList>
            <person name="Liang Q.-Y."/>
        </authorList>
    </citation>
    <scope>NUCLEOTIDE SEQUENCE [LARGE SCALE GENOMIC DNA]</scope>
    <source>
        <strain evidence="2 3">D20</strain>
    </source>
</reference>
<comment type="caution">
    <text evidence="2">The sequence shown here is derived from an EMBL/GenBank/DDBJ whole genome shotgun (WGS) entry which is preliminary data.</text>
</comment>
<dbReference type="SUPFAM" id="SSF52540">
    <property type="entry name" value="P-loop containing nucleoside triphosphate hydrolases"/>
    <property type="match status" value="1"/>
</dbReference>